<feature type="domain" description="OmpA-like" evidence="6">
    <location>
        <begin position="70"/>
        <end position="187"/>
    </location>
</feature>
<evidence type="ECO:0000256" key="3">
    <source>
        <dbReference type="ARBA" id="ARBA00023237"/>
    </source>
</evidence>
<dbReference type="PRINTS" id="PR01021">
    <property type="entry name" value="OMPADOMAIN"/>
</dbReference>
<accession>A0A6N7LM69</accession>
<protein>
    <submittedName>
        <fullName evidence="7">OmpA family protein</fullName>
    </submittedName>
</protein>
<dbReference type="EMBL" id="WITC01000127">
    <property type="protein sequence ID" value="MQX18973.1"/>
    <property type="molecule type" value="Genomic_DNA"/>
</dbReference>
<evidence type="ECO:0000256" key="1">
    <source>
        <dbReference type="ARBA" id="ARBA00004442"/>
    </source>
</evidence>
<dbReference type="InterPro" id="IPR006665">
    <property type="entry name" value="OmpA-like"/>
</dbReference>
<evidence type="ECO:0000256" key="2">
    <source>
        <dbReference type="ARBA" id="ARBA00023136"/>
    </source>
</evidence>
<name>A0A6N7LM69_SINTE</name>
<feature type="signal peptide" evidence="5">
    <location>
        <begin position="1"/>
        <end position="32"/>
    </location>
</feature>
<proteinExistence type="predicted"/>
<evidence type="ECO:0000313" key="9">
    <source>
        <dbReference type="Proteomes" id="UP000439983"/>
    </source>
</evidence>
<dbReference type="SUPFAM" id="SSF103088">
    <property type="entry name" value="OmpA-like"/>
    <property type="match status" value="1"/>
</dbReference>
<evidence type="ECO:0000256" key="4">
    <source>
        <dbReference type="PROSITE-ProRule" id="PRU00473"/>
    </source>
</evidence>
<keyword evidence="5" id="KW-0732">Signal</keyword>
<dbReference type="InterPro" id="IPR036737">
    <property type="entry name" value="OmpA-like_sf"/>
</dbReference>
<keyword evidence="2 4" id="KW-0472">Membrane</keyword>
<dbReference type="Pfam" id="PF00691">
    <property type="entry name" value="OmpA"/>
    <property type="match status" value="1"/>
</dbReference>
<dbReference type="PROSITE" id="PS51123">
    <property type="entry name" value="OMPA_2"/>
    <property type="match status" value="1"/>
</dbReference>
<dbReference type="Proteomes" id="UP000439983">
    <property type="component" value="Unassembled WGS sequence"/>
</dbReference>
<dbReference type="EMBL" id="WITC01000128">
    <property type="protein sequence ID" value="MQX19020.1"/>
    <property type="molecule type" value="Genomic_DNA"/>
</dbReference>
<evidence type="ECO:0000313" key="7">
    <source>
        <dbReference type="EMBL" id="MQX18973.1"/>
    </source>
</evidence>
<dbReference type="AlphaFoldDB" id="A0A6N7LM69"/>
<organism evidence="7 9">
    <name type="scientific">Sinorhizobium terangae</name>
    <dbReference type="NCBI Taxonomy" id="110322"/>
    <lineage>
        <taxon>Bacteria</taxon>
        <taxon>Pseudomonadati</taxon>
        <taxon>Pseudomonadota</taxon>
        <taxon>Alphaproteobacteria</taxon>
        <taxon>Hyphomicrobiales</taxon>
        <taxon>Rhizobiaceae</taxon>
        <taxon>Sinorhizobium/Ensifer group</taxon>
        <taxon>Sinorhizobium</taxon>
    </lineage>
</organism>
<dbReference type="GO" id="GO:0009279">
    <property type="term" value="C:cell outer membrane"/>
    <property type="evidence" value="ECO:0007669"/>
    <property type="project" value="UniProtKB-SubCell"/>
</dbReference>
<sequence length="190" mass="20692">MRPGRMRNITLMSALTGCTRLLAAAAMLLTLAACNTTTEIAALEEPTAAPITGQTNDPAPGFENVVAGSEEDFILNVGRRTYFTKDSSALDSVAMATLDKQAIWLNSNPRWLVKLQGFADDSGSASNMETLSQKRADAVMAYLVSKGVDANRLWAKGYGNDREVRDCTDRSCQVQNRRVVSNLRTERDAL</sequence>
<comment type="caution">
    <text evidence="7">The sequence shown here is derived from an EMBL/GenBank/DDBJ whole genome shotgun (WGS) entry which is preliminary data.</text>
</comment>
<dbReference type="PROSITE" id="PS51257">
    <property type="entry name" value="PROKAR_LIPOPROTEIN"/>
    <property type="match status" value="1"/>
</dbReference>
<feature type="chain" id="PRO_5042740199" evidence="5">
    <location>
        <begin position="33"/>
        <end position="190"/>
    </location>
</feature>
<dbReference type="InterPro" id="IPR050330">
    <property type="entry name" value="Bact_OuterMem_StrucFunc"/>
</dbReference>
<dbReference type="CDD" id="cd07185">
    <property type="entry name" value="OmpA_C-like"/>
    <property type="match status" value="1"/>
</dbReference>
<evidence type="ECO:0000259" key="6">
    <source>
        <dbReference type="PROSITE" id="PS51123"/>
    </source>
</evidence>
<comment type="subcellular location">
    <subcellularLocation>
        <location evidence="1">Cell outer membrane</location>
    </subcellularLocation>
</comment>
<evidence type="ECO:0000256" key="5">
    <source>
        <dbReference type="SAM" id="SignalP"/>
    </source>
</evidence>
<dbReference type="InterPro" id="IPR006664">
    <property type="entry name" value="OMP_bac"/>
</dbReference>
<keyword evidence="3" id="KW-0998">Cell outer membrane</keyword>
<dbReference type="OrthoDB" id="9809164at2"/>
<keyword evidence="9" id="KW-1185">Reference proteome</keyword>
<dbReference type="PANTHER" id="PTHR30329">
    <property type="entry name" value="STATOR ELEMENT OF FLAGELLAR MOTOR COMPLEX"/>
    <property type="match status" value="1"/>
</dbReference>
<dbReference type="PANTHER" id="PTHR30329:SF21">
    <property type="entry name" value="LIPOPROTEIN YIAD-RELATED"/>
    <property type="match status" value="1"/>
</dbReference>
<reference evidence="7 9" key="1">
    <citation type="journal article" date="2013" name="Genome Biol.">
        <title>Comparative genomics of the core and accessory genomes of 48 Sinorhizobium strains comprising five genospecies.</title>
        <authorList>
            <person name="Sugawara M."/>
            <person name="Epstein B."/>
            <person name="Badgley B.D."/>
            <person name="Unno T."/>
            <person name="Xu L."/>
            <person name="Reese J."/>
            <person name="Gyaneshwar P."/>
            <person name="Denny R."/>
            <person name="Mudge J."/>
            <person name="Bharti A.K."/>
            <person name="Farmer A.D."/>
            <person name="May G.D."/>
            <person name="Woodward J.E."/>
            <person name="Medigue C."/>
            <person name="Vallenet D."/>
            <person name="Lajus A."/>
            <person name="Rouy Z."/>
            <person name="Martinez-Vaz B."/>
            <person name="Tiffin P."/>
            <person name="Young N.D."/>
            <person name="Sadowsky M.J."/>
        </authorList>
    </citation>
    <scope>NUCLEOTIDE SEQUENCE [LARGE SCALE GENOMIC DNA]</scope>
    <source>
        <strain evidence="7 9">USDA4894</strain>
    </source>
</reference>
<dbReference type="Gene3D" id="3.30.1330.60">
    <property type="entry name" value="OmpA-like domain"/>
    <property type="match status" value="1"/>
</dbReference>
<gene>
    <name evidence="7" type="ORF">GHK62_30840</name>
    <name evidence="8" type="ORF">GHK62_31120</name>
</gene>
<evidence type="ECO:0000313" key="8">
    <source>
        <dbReference type="EMBL" id="MQX19020.1"/>
    </source>
</evidence>